<dbReference type="InterPro" id="IPR031973">
    <property type="entry name" value="Deltameth_res_prag01"/>
</dbReference>
<dbReference type="Pfam" id="PF16020">
    <property type="entry name" value="Deltameth_res"/>
    <property type="match status" value="1"/>
</dbReference>
<evidence type="ECO:0000259" key="2">
    <source>
        <dbReference type="Pfam" id="PF16020"/>
    </source>
</evidence>
<protein>
    <recommendedName>
        <fullName evidence="2">Deltamethrin resistance protein prag01 domain-containing protein</fullName>
    </recommendedName>
</protein>
<keyword evidence="1" id="KW-1133">Transmembrane helix</keyword>
<feature type="domain" description="Deltamethrin resistance protein prag01" evidence="2">
    <location>
        <begin position="58"/>
        <end position="95"/>
    </location>
</feature>
<organism evidence="3 5">
    <name type="scientific">Didymodactylos carnosus</name>
    <dbReference type="NCBI Taxonomy" id="1234261"/>
    <lineage>
        <taxon>Eukaryota</taxon>
        <taxon>Metazoa</taxon>
        <taxon>Spiralia</taxon>
        <taxon>Gnathifera</taxon>
        <taxon>Rotifera</taxon>
        <taxon>Eurotatoria</taxon>
        <taxon>Bdelloidea</taxon>
        <taxon>Philodinida</taxon>
        <taxon>Philodinidae</taxon>
        <taxon>Didymodactylos</taxon>
    </lineage>
</organism>
<reference evidence="3" key="1">
    <citation type="submission" date="2021-02" db="EMBL/GenBank/DDBJ databases">
        <authorList>
            <person name="Nowell W R."/>
        </authorList>
    </citation>
    <scope>NUCLEOTIDE SEQUENCE</scope>
</reference>
<feature type="transmembrane region" description="Helical" evidence="1">
    <location>
        <begin position="79"/>
        <end position="96"/>
    </location>
</feature>
<dbReference type="EMBL" id="CAJOBA010001402">
    <property type="protein sequence ID" value="CAF3593826.1"/>
    <property type="molecule type" value="Genomic_DNA"/>
</dbReference>
<dbReference type="EMBL" id="CAJNOK010001402">
    <property type="protein sequence ID" value="CAF0810033.1"/>
    <property type="molecule type" value="Genomic_DNA"/>
</dbReference>
<comment type="caution">
    <text evidence="3">The sequence shown here is derived from an EMBL/GenBank/DDBJ whole genome shotgun (WGS) entry which is preliminary data.</text>
</comment>
<gene>
    <name evidence="3" type="ORF">OVA965_LOCUS5098</name>
    <name evidence="4" type="ORF">TMI583_LOCUS5096</name>
</gene>
<dbReference type="Proteomes" id="UP000682733">
    <property type="component" value="Unassembled WGS sequence"/>
</dbReference>
<keyword evidence="1" id="KW-0812">Transmembrane</keyword>
<name>A0A8S2CV40_9BILA</name>
<keyword evidence="1" id="KW-0472">Membrane</keyword>
<evidence type="ECO:0000256" key="1">
    <source>
        <dbReference type="SAM" id="Phobius"/>
    </source>
</evidence>
<evidence type="ECO:0000313" key="4">
    <source>
        <dbReference type="EMBL" id="CAF3593826.1"/>
    </source>
</evidence>
<sequence length="130" mass="14810">MKATNLCSKSVPLILCRRTKSYGEVDTAHGHGHDDKHVDRNQIIYERMWKNKSTYDWLPKPQGSWAEVNAKTQRRYNQVLIAGIASISLATFYVLSVTEKNAGARYRAPYHLIGHEDFPGSKYLDAKGKE</sequence>
<evidence type="ECO:0000313" key="3">
    <source>
        <dbReference type="EMBL" id="CAF0810033.1"/>
    </source>
</evidence>
<accession>A0A8S2CV40</accession>
<dbReference type="Proteomes" id="UP000677228">
    <property type="component" value="Unassembled WGS sequence"/>
</dbReference>
<evidence type="ECO:0000313" key="5">
    <source>
        <dbReference type="Proteomes" id="UP000677228"/>
    </source>
</evidence>
<proteinExistence type="predicted"/>
<dbReference type="AlphaFoldDB" id="A0A8S2CV40"/>